<dbReference type="InterPro" id="IPR005229">
    <property type="entry name" value="YicC/YloC-like"/>
</dbReference>
<name>A0ABZ2HG73_9RHOB</name>
<dbReference type="PANTHER" id="PTHR30636:SF3">
    <property type="entry name" value="UPF0701 PROTEIN YICC"/>
    <property type="match status" value="1"/>
</dbReference>
<dbReference type="GO" id="GO:0016787">
    <property type="term" value="F:hydrolase activity"/>
    <property type="evidence" value="ECO:0007669"/>
    <property type="project" value="UniProtKB-KW"/>
</dbReference>
<keyword evidence="3" id="KW-0255">Endonuclease</keyword>
<keyword evidence="2" id="KW-0540">Nuclease</keyword>
<dbReference type="Pfam" id="PF08340">
    <property type="entry name" value="YicC-like_C"/>
    <property type="match status" value="1"/>
</dbReference>
<dbReference type="PANTHER" id="PTHR30636">
    <property type="entry name" value="UPF0701 PROTEIN YICC"/>
    <property type="match status" value="1"/>
</dbReference>
<evidence type="ECO:0000256" key="2">
    <source>
        <dbReference type="ARBA" id="ARBA00022722"/>
    </source>
</evidence>
<reference evidence="8 9" key="1">
    <citation type="submission" date="2023-10" db="EMBL/GenBank/DDBJ databases">
        <title>Roseovarius strain S88 nov., isolated from a marine algae.</title>
        <authorList>
            <person name="Lee M.W."/>
            <person name="Lee J.K."/>
            <person name="Kim J.M."/>
            <person name="Choi D.G."/>
            <person name="Baek J.H."/>
            <person name="Bayburt H."/>
            <person name="Jung J.J."/>
            <person name="Han D.M."/>
            <person name="Jeon C.O."/>
        </authorList>
    </citation>
    <scope>NUCLEOTIDE SEQUENCE [LARGE SCALE GENOMIC DNA]</scope>
    <source>
        <strain evidence="8 9">S88</strain>
    </source>
</reference>
<feature type="domain" description="Endoribonuclease YicC-like C-terminal" evidence="7">
    <location>
        <begin position="177"/>
        <end position="293"/>
    </location>
</feature>
<evidence type="ECO:0000256" key="4">
    <source>
        <dbReference type="ARBA" id="ARBA00022801"/>
    </source>
</evidence>
<evidence type="ECO:0000256" key="1">
    <source>
        <dbReference type="ARBA" id="ARBA00001968"/>
    </source>
</evidence>
<dbReference type="InterPro" id="IPR013551">
    <property type="entry name" value="YicC-like_C"/>
</dbReference>
<comment type="cofactor">
    <cofactor evidence="1">
        <name>a divalent metal cation</name>
        <dbReference type="ChEBI" id="CHEBI:60240"/>
    </cofactor>
</comment>
<comment type="similarity">
    <text evidence="5">Belongs to the YicC/YloC family.</text>
</comment>
<dbReference type="Proteomes" id="UP001364156">
    <property type="component" value="Chromosome"/>
</dbReference>
<evidence type="ECO:0000256" key="5">
    <source>
        <dbReference type="ARBA" id="ARBA00035648"/>
    </source>
</evidence>
<keyword evidence="9" id="KW-1185">Reference proteome</keyword>
<evidence type="ECO:0000259" key="6">
    <source>
        <dbReference type="Pfam" id="PF03755"/>
    </source>
</evidence>
<organism evidence="8 9">
    <name type="scientific">Roseovarius phycicola</name>
    <dbReference type="NCBI Taxonomy" id="3080976"/>
    <lineage>
        <taxon>Bacteria</taxon>
        <taxon>Pseudomonadati</taxon>
        <taxon>Pseudomonadota</taxon>
        <taxon>Alphaproteobacteria</taxon>
        <taxon>Rhodobacterales</taxon>
        <taxon>Roseobacteraceae</taxon>
        <taxon>Roseovarius</taxon>
    </lineage>
</organism>
<dbReference type="NCBIfam" id="TIGR00255">
    <property type="entry name" value="YicC/YloC family endoribonuclease"/>
    <property type="match status" value="1"/>
</dbReference>
<evidence type="ECO:0000256" key="3">
    <source>
        <dbReference type="ARBA" id="ARBA00022759"/>
    </source>
</evidence>
<proteinExistence type="inferred from homology"/>
<evidence type="ECO:0000313" key="9">
    <source>
        <dbReference type="Proteomes" id="UP001364156"/>
    </source>
</evidence>
<evidence type="ECO:0000313" key="8">
    <source>
        <dbReference type="EMBL" id="WWR45194.1"/>
    </source>
</evidence>
<evidence type="ECO:0000259" key="7">
    <source>
        <dbReference type="Pfam" id="PF08340"/>
    </source>
</evidence>
<sequence>MTGFASGKGTDGHYSWTWELRAVNGKGLDLRLRVPDWIEGLEAALRARLGKALDRGNVSVGLRVTQEDGASAATLDSPFLDQVLNAMSEIETRAMDKGLSLAPANAADVLALRGVFDTSSDETQDTSALSKALLADFEMVLAAFKDMRSTEGAALEVVLNERVDQIEGLVGQAAHAAERRKPEIEEHFRSALARVMDNADGMDETRVAQELATLAVKADVTEEIDRLRAHVKAARDLISGGSPVGRKLDFLSQEFNREANTLCSKAQNAALTSIGLELKTVIDQMREQVQNVE</sequence>
<keyword evidence="4 8" id="KW-0378">Hydrolase</keyword>
<accession>A0ABZ2HG73</accession>
<protein>
    <submittedName>
        <fullName evidence="8">YicC/YloC family endoribonuclease</fullName>
        <ecNumber evidence="8">3.1.-.-</ecNumber>
    </submittedName>
</protein>
<dbReference type="RefSeq" id="WP_338548120.1">
    <property type="nucleotide sequence ID" value="NZ_CP146069.1"/>
</dbReference>
<feature type="domain" description="Endoribonuclease YicC-like N-terminal" evidence="6">
    <location>
        <begin position="1"/>
        <end position="156"/>
    </location>
</feature>
<dbReference type="Pfam" id="PF03755">
    <property type="entry name" value="YicC-like_N"/>
    <property type="match status" value="1"/>
</dbReference>
<dbReference type="EC" id="3.1.-.-" evidence="8"/>
<dbReference type="EMBL" id="CP146069">
    <property type="protein sequence ID" value="WWR45194.1"/>
    <property type="molecule type" value="Genomic_DNA"/>
</dbReference>
<gene>
    <name evidence="8" type="ORF">RZ517_10240</name>
</gene>
<dbReference type="InterPro" id="IPR013527">
    <property type="entry name" value="YicC-like_N"/>
</dbReference>